<evidence type="ECO:0000313" key="2">
    <source>
        <dbReference type="EMBL" id="MBB4893363.1"/>
    </source>
</evidence>
<protein>
    <submittedName>
        <fullName evidence="2">Putative transposase</fullName>
    </submittedName>
</protein>
<organism evidence="2 3">
    <name type="scientific">Streptomyces olivoverticillatus</name>
    <dbReference type="NCBI Taxonomy" id="66427"/>
    <lineage>
        <taxon>Bacteria</taxon>
        <taxon>Bacillati</taxon>
        <taxon>Actinomycetota</taxon>
        <taxon>Actinomycetes</taxon>
        <taxon>Kitasatosporales</taxon>
        <taxon>Streptomycetaceae</taxon>
        <taxon>Streptomyces</taxon>
    </lineage>
</organism>
<dbReference type="Pfam" id="PF13551">
    <property type="entry name" value="HTH_29"/>
    <property type="match status" value="1"/>
</dbReference>
<proteinExistence type="predicted"/>
<dbReference type="EMBL" id="JACHJH010000003">
    <property type="protein sequence ID" value="MBB4893363.1"/>
    <property type="molecule type" value="Genomic_DNA"/>
</dbReference>
<dbReference type="Proteomes" id="UP000556084">
    <property type="component" value="Unassembled WGS sequence"/>
</dbReference>
<dbReference type="Pfam" id="PF13592">
    <property type="entry name" value="HTH_33"/>
    <property type="match status" value="1"/>
</dbReference>
<sequence>MRFEAAELFAQGVRSPQVAWPLRVSSRKSAYDWRARWRQGGADALRSKGPSGRPSRMKPGWCVWLAAELEKGPAAHGWREDQRWTLARVATVIARRFHIRFSLAQTWRIPRQMSWSVQVPGRRAAERTETAVAAWMKETWPRVERR</sequence>
<evidence type="ECO:0000259" key="1">
    <source>
        <dbReference type="Pfam" id="PF13592"/>
    </source>
</evidence>
<dbReference type="InterPro" id="IPR009057">
    <property type="entry name" value="Homeodomain-like_sf"/>
</dbReference>
<reference evidence="2 3" key="1">
    <citation type="submission" date="2020-08" db="EMBL/GenBank/DDBJ databases">
        <title>Genomic Encyclopedia of Type Strains, Phase III (KMG-III): the genomes of soil and plant-associated and newly described type strains.</title>
        <authorList>
            <person name="Whitman W."/>
        </authorList>
    </citation>
    <scope>NUCLEOTIDE SEQUENCE [LARGE SCALE GENOMIC DNA]</scope>
    <source>
        <strain evidence="2 3">CECT 3266</strain>
    </source>
</reference>
<comment type="caution">
    <text evidence="2">The sequence shown here is derived from an EMBL/GenBank/DDBJ whole genome shotgun (WGS) entry which is preliminary data.</text>
</comment>
<evidence type="ECO:0000313" key="3">
    <source>
        <dbReference type="Proteomes" id="UP000556084"/>
    </source>
</evidence>
<dbReference type="SUPFAM" id="SSF46689">
    <property type="entry name" value="Homeodomain-like"/>
    <property type="match status" value="1"/>
</dbReference>
<gene>
    <name evidence="2" type="ORF">FHS39_002394</name>
</gene>
<keyword evidence="3" id="KW-1185">Reference proteome</keyword>
<dbReference type="AlphaFoldDB" id="A0A7W7LN86"/>
<accession>A0A7W7LN86</accession>
<name>A0A7W7LN86_9ACTN</name>
<feature type="domain" description="Winged helix-turn helix" evidence="1">
    <location>
        <begin position="80"/>
        <end position="139"/>
    </location>
</feature>
<dbReference type="InterPro" id="IPR025959">
    <property type="entry name" value="Winged_HTH_dom"/>
</dbReference>